<organism evidence="2 3">
    <name type="scientific">Phytophthora nicotianae (strain INRA-310)</name>
    <name type="common">Phytophthora parasitica</name>
    <dbReference type="NCBI Taxonomy" id="761204"/>
    <lineage>
        <taxon>Eukaryota</taxon>
        <taxon>Sar</taxon>
        <taxon>Stramenopiles</taxon>
        <taxon>Oomycota</taxon>
        <taxon>Peronosporomycetes</taxon>
        <taxon>Peronosporales</taxon>
        <taxon>Peronosporaceae</taxon>
        <taxon>Phytophthora</taxon>
    </lineage>
</organism>
<dbReference type="RefSeq" id="XP_008914988.1">
    <property type="nucleotide sequence ID" value="XM_008916740.1"/>
</dbReference>
<dbReference type="OrthoDB" id="111031at2759"/>
<evidence type="ECO:0000313" key="2">
    <source>
        <dbReference type="EMBL" id="ETM99746.1"/>
    </source>
</evidence>
<dbReference type="VEuPathDB" id="FungiDB:PPTG_18501"/>
<dbReference type="AlphaFoldDB" id="W2PFU8"/>
<keyword evidence="1" id="KW-0802">TPR repeat</keyword>
<gene>
    <name evidence="2" type="ORF">PPTG_18501</name>
</gene>
<dbReference type="InterPro" id="IPR019734">
    <property type="entry name" value="TPR_rpt"/>
</dbReference>
<sequence>MLGLRLALLRSGRRPPLASRGFLPFANDIRPATASRGFATHTSGQKTPSKWPKWLLIVAASLYLFREAPERKEQKRLLALGSMNIQKGDFDLATKYYSESFEAIKDVLSPIATIHQACEYATRWEILDRHEAALPYYQTAMKSLKDVEPISNRCIEGVKLMDRMAQCYHRVGRHETAEKLFKKAIRLYEKYHGEFAVSNASNANGRVAAILEGEIVNLLLHYAQLLASMKRDNDIADVRQRFIDIVRDSPLLRSLEITLLEKFDDWIALHDIREKRRRARDGKGHDM</sequence>
<accession>W2PFU8</accession>
<feature type="repeat" description="TPR" evidence="1">
    <location>
        <begin position="158"/>
        <end position="191"/>
    </location>
</feature>
<name>W2PFU8_PHYN3</name>
<dbReference type="Gene3D" id="1.25.40.10">
    <property type="entry name" value="Tetratricopeptide repeat domain"/>
    <property type="match status" value="1"/>
</dbReference>
<evidence type="ECO:0000313" key="3">
    <source>
        <dbReference type="Proteomes" id="UP000018817"/>
    </source>
</evidence>
<dbReference type="OMA" id="CEYATRW"/>
<protein>
    <recommendedName>
        <fullName evidence="4">MalT-like TPR region domain-containing protein</fullName>
    </recommendedName>
</protein>
<proteinExistence type="predicted"/>
<dbReference type="Pfam" id="PF13181">
    <property type="entry name" value="TPR_8"/>
    <property type="match status" value="1"/>
</dbReference>
<reference evidence="3" key="1">
    <citation type="submission" date="2011-12" db="EMBL/GenBank/DDBJ databases">
        <authorList>
            <consortium name="The Broad Institute Genome Sequencing Platform"/>
            <person name="Russ C."/>
            <person name="Tyler B."/>
            <person name="Panabieres F."/>
            <person name="Shan W."/>
            <person name="Tripathy S."/>
            <person name="Grunwald N."/>
            <person name="Machado M."/>
            <person name="Young S.K."/>
            <person name="Zeng Q."/>
            <person name="Gargeya S."/>
            <person name="Fitzgerald M."/>
            <person name="Haas B."/>
            <person name="Abouelleil A."/>
            <person name="Alvarado L."/>
            <person name="Arachchi H.M."/>
            <person name="Berlin A."/>
            <person name="Chapman S.B."/>
            <person name="Gearin G."/>
            <person name="Goldberg J."/>
            <person name="Griggs A."/>
            <person name="Gujja S."/>
            <person name="Hansen M."/>
            <person name="Heiman D."/>
            <person name="Howarth C."/>
            <person name="Larimer J."/>
            <person name="Lui A."/>
            <person name="MacDonald P.J.P."/>
            <person name="McCowen C."/>
            <person name="Montmayeur A."/>
            <person name="Murphy C."/>
            <person name="Neiman D."/>
            <person name="Pearson M."/>
            <person name="Priest M."/>
            <person name="Roberts A."/>
            <person name="Saif S."/>
            <person name="Shea T."/>
            <person name="Sisk P."/>
            <person name="Stolte C."/>
            <person name="Sykes S."/>
            <person name="Wortman J."/>
            <person name="Nusbaum C."/>
            <person name="Birren B."/>
        </authorList>
    </citation>
    <scope>NUCLEOTIDE SEQUENCE [LARGE SCALE GENOMIC DNA]</scope>
    <source>
        <strain evidence="3">INRA-310</strain>
    </source>
</reference>
<evidence type="ECO:0008006" key="4">
    <source>
        <dbReference type="Google" id="ProtNLM"/>
    </source>
</evidence>
<evidence type="ECO:0000256" key="1">
    <source>
        <dbReference type="PROSITE-ProRule" id="PRU00339"/>
    </source>
</evidence>
<dbReference type="PROSITE" id="PS50005">
    <property type="entry name" value="TPR"/>
    <property type="match status" value="1"/>
</dbReference>
<dbReference type="SUPFAM" id="SSF48452">
    <property type="entry name" value="TPR-like"/>
    <property type="match status" value="1"/>
</dbReference>
<dbReference type="GeneID" id="20187369"/>
<reference evidence="2 3" key="2">
    <citation type="submission" date="2013-11" db="EMBL/GenBank/DDBJ databases">
        <title>The Genome Sequence of Phytophthora parasitica INRA-310.</title>
        <authorList>
            <consortium name="The Broad Institute Genomics Platform"/>
            <person name="Russ C."/>
            <person name="Tyler B."/>
            <person name="Panabieres F."/>
            <person name="Shan W."/>
            <person name="Tripathy S."/>
            <person name="Grunwald N."/>
            <person name="Machado M."/>
            <person name="Johnson C.S."/>
            <person name="Arredondo F."/>
            <person name="Hong C."/>
            <person name="Coffey M."/>
            <person name="Young S.K."/>
            <person name="Zeng Q."/>
            <person name="Gargeya S."/>
            <person name="Fitzgerald M."/>
            <person name="Abouelleil A."/>
            <person name="Alvarado L."/>
            <person name="Chapman S.B."/>
            <person name="Gainer-Dewar J."/>
            <person name="Goldberg J."/>
            <person name="Griggs A."/>
            <person name="Gujja S."/>
            <person name="Hansen M."/>
            <person name="Howarth C."/>
            <person name="Imamovic A."/>
            <person name="Ireland A."/>
            <person name="Larimer J."/>
            <person name="McCowan C."/>
            <person name="Murphy C."/>
            <person name="Pearson M."/>
            <person name="Poon T.W."/>
            <person name="Priest M."/>
            <person name="Roberts A."/>
            <person name="Saif S."/>
            <person name="Shea T."/>
            <person name="Sykes S."/>
            <person name="Wortman J."/>
            <person name="Nusbaum C."/>
            <person name="Birren B."/>
        </authorList>
    </citation>
    <scope>NUCLEOTIDE SEQUENCE [LARGE SCALE GENOMIC DNA]</scope>
    <source>
        <strain evidence="2 3">INRA-310</strain>
    </source>
</reference>
<dbReference type="Proteomes" id="UP000018817">
    <property type="component" value="Unassembled WGS sequence"/>
</dbReference>
<dbReference type="EMBL" id="KI669648">
    <property type="protein sequence ID" value="ETM99746.1"/>
    <property type="molecule type" value="Genomic_DNA"/>
</dbReference>
<dbReference type="InterPro" id="IPR011990">
    <property type="entry name" value="TPR-like_helical_dom_sf"/>
</dbReference>